<feature type="transmembrane region" description="Helical" evidence="1">
    <location>
        <begin position="25"/>
        <end position="44"/>
    </location>
</feature>
<keyword evidence="1" id="KW-0472">Membrane</keyword>
<dbReference type="AlphaFoldDB" id="A0A1G2MAK1"/>
<name>A0A1G2MAK1_9BACT</name>
<comment type="caution">
    <text evidence="2">The sequence shown here is derived from an EMBL/GenBank/DDBJ whole genome shotgun (WGS) entry which is preliminary data.</text>
</comment>
<sequence length="101" mass="10939">MEEYPTPKNNPAPAWVNDLCKSVPILFGIYLAMAATLSFIGFAIGDLVMGLKFLVPFFGLGAILFVLQAILGGWKENWCLKRDGGVSIPLGRKAGPSIKQK</sequence>
<accession>A0A1G2MAK1</accession>
<feature type="transmembrane region" description="Helical" evidence="1">
    <location>
        <begin position="51"/>
        <end position="71"/>
    </location>
</feature>
<gene>
    <name evidence="2" type="ORF">A2849_01945</name>
</gene>
<dbReference type="EMBL" id="MHRI01000018">
    <property type="protein sequence ID" value="OHA20926.1"/>
    <property type="molecule type" value="Genomic_DNA"/>
</dbReference>
<evidence type="ECO:0000313" key="2">
    <source>
        <dbReference type="EMBL" id="OHA20926.1"/>
    </source>
</evidence>
<keyword evidence="1" id="KW-0812">Transmembrane</keyword>
<proteinExistence type="predicted"/>
<evidence type="ECO:0000256" key="1">
    <source>
        <dbReference type="SAM" id="Phobius"/>
    </source>
</evidence>
<dbReference type="Proteomes" id="UP000178121">
    <property type="component" value="Unassembled WGS sequence"/>
</dbReference>
<protein>
    <submittedName>
        <fullName evidence="2">Uncharacterized protein</fullName>
    </submittedName>
</protein>
<organism evidence="2 3">
    <name type="scientific">Candidatus Taylorbacteria bacterium RIFCSPHIGHO2_01_FULL_51_15</name>
    <dbReference type="NCBI Taxonomy" id="1802304"/>
    <lineage>
        <taxon>Bacteria</taxon>
        <taxon>Candidatus Tayloriibacteriota</taxon>
    </lineage>
</organism>
<reference evidence="2 3" key="1">
    <citation type="journal article" date="2016" name="Nat. Commun.">
        <title>Thousands of microbial genomes shed light on interconnected biogeochemical processes in an aquifer system.</title>
        <authorList>
            <person name="Anantharaman K."/>
            <person name="Brown C.T."/>
            <person name="Hug L.A."/>
            <person name="Sharon I."/>
            <person name="Castelle C.J."/>
            <person name="Probst A.J."/>
            <person name="Thomas B.C."/>
            <person name="Singh A."/>
            <person name="Wilkins M.J."/>
            <person name="Karaoz U."/>
            <person name="Brodie E.L."/>
            <person name="Williams K.H."/>
            <person name="Hubbard S.S."/>
            <person name="Banfield J.F."/>
        </authorList>
    </citation>
    <scope>NUCLEOTIDE SEQUENCE [LARGE SCALE GENOMIC DNA]</scope>
</reference>
<evidence type="ECO:0000313" key="3">
    <source>
        <dbReference type="Proteomes" id="UP000178121"/>
    </source>
</evidence>
<keyword evidence="1" id="KW-1133">Transmembrane helix</keyword>